<dbReference type="Pfam" id="PF00400">
    <property type="entry name" value="WD40"/>
    <property type="match status" value="3"/>
</dbReference>
<gene>
    <name evidence="3" type="primary">CIA1</name>
    <name evidence="6" type="ORF">HMPREF1541_03970</name>
</gene>
<protein>
    <recommendedName>
        <fullName evidence="3">Probable cytosolic iron-sulfur protein assembly protein 1</fullName>
    </recommendedName>
</protein>
<keyword evidence="2" id="KW-0677">Repeat</keyword>
<evidence type="ECO:0000256" key="5">
    <source>
        <dbReference type="SAM" id="MobiDB-lite"/>
    </source>
</evidence>
<dbReference type="HOGENOM" id="CLU_000288_57_8_1"/>
<evidence type="ECO:0000256" key="1">
    <source>
        <dbReference type="ARBA" id="ARBA00022574"/>
    </source>
</evidence>
<dbReference type="AlphaFoldDB" id="W2RZX4"/>
<dbReference type="STRING" id="1220924.W2RZX4"/>
<dbReference type="VEuPathDB" id="FungiDB:HMPREF1541_03970"/>
<reference evidence="6 7" key="1">
    <citation type="submission" date="2013-03" db="EMBL/GenBank/DDBJ databases">
        <title>The Genome Sequence of Phialophora europaea CBS 101466.</title>
        <authorList>
            <consortium name="The Broad Institute Genomics Platform"/>
            <person name="Cuomo C."/>
            <person name="de Hoog S."/>
            <person name="Gorbushina A."/>
            <person name="Walker B."/>
            <person name="Young S.K."/>
            <person name="Zeng Q."/>
            <person name="Gargeya S."/>
            <person name="Fitzgerald M."/>
            <person name="Haas B."/>
            <person name="Abouelleil A."/>
            <person name="Allen A.W."/>
            <person name="Alvarado L."/>
            <person name="Arachchi H.M."/>
            <person name="Berlin A.M."/>
            <person name="Chapman S.B."/>
            <person name="Gainer-Dewar J."/>
            <person name="Goldberg J."/>
            <person name="Griggs A."/>
            <person name="Gujja S."/>
            <person name="Hansen M."/>
            <person name="Howarth C."/>
            <person name="Imamovic A."/>
            <person name="Ireland A."/>
            <person name="Larimer J."/>
            <person name="McCowan C."/>
            <person name="Murphy C."/>
            <person name="Pearson M."/>
            <person name="Poon T.W."/>
            <person name="Priest M."/>
            <person name="Roberts A."/>
            <person name="Saif S."/>
            <person name="Shea T."/>
            <person name="Sisk P."/>
            <person name="Sykes S."/>
            <person name="Wortman J."/>
            <person name="Nusbaum C."/>
            <person name="Birren B."/>
        </authorList>
    </citation>
    <scope>NUCLEOTIDE SEQUENCE [LARGE SCALE GENOMIC DNA]</scope>
    <source>
        <strain evidence="6 7">CBS 101466</strain>
    </source>
</reference>
<feature type="compositionally biased region" description="Low complexity" evidence="5">
    <location>
        <begin position="10"/>
        <end position="25"/>
    </location>
</feature>
<dbReference type="InterPro" id="IPR015943">
    <property type="entry name" value="WD40/YVTN_repeat-like_dom_sf"/>
</dbReference>
<evidence type="ECO:0000256" key="4">
    <source>
        <dbReference type="PROSITE-ProRule" id="PRU00221"/>
    </source>
</evidence>
<evidence type="ECO:0000256" key="2">
    <source>
        <dbReference type="ARBA" id="ARBA00022737"/>
    </source>
</evidence>
<dbReference type="SUPFAM" id="SSF50978">
    <property type="entry name" value="WD40 repeat-like"/>
    <property type="match status" value="1"/>
</dbReference>
<dbReference type="HAMAP" id="MF_03037">
    <property type="entry name" value="ciao1"/>
    <property type="match status" value="1"/>
</dbReference>
<feature type="repeat" description="WD" evidence="4">
    <location>
        <begin position="180"/>
        <end position="215"/>
    </location>
</feature>
<dbReference type="PANTHER" id="PTHR19920">
    <property type="entry name" value="WD40 PROTEIN CIAO1"/>
    <property type="match status" value="1"/>
</dbReference>
<feature type="region of interest" description="Disordered" evidence="5">
    <location>
        <begin position="1"/>
        <end position="37"/>
    </location>
</feature>
<name>W2RZX4_CYPE1</name>
<dbReference type="GO" id="GO:0097361">
    <property type="term" value="C:cytosolic [4Fe-4S] assembly targeting complex"/>
    <property type="evidence" value="ECO:0007669"/>
    <property type="project" value="InterPro"/>
</dbReference>
<comment type="function">
    <text evidence="3">Essential component of the cytosolic iron-sulfur (Fe/S) protein assembly machinery. Required for the maturation of extramitochondrial Fe/S proteins.</text>
</comment>
<dbReference type="InParanoid" id="W2RZX4"/>
<dbReference type="eggNOG" id="KOG0645">
    <property type="taxonomic scope" value="Eukaryota"/>
</dbReference>
<keyword evidence="7" id="KW-1185">Reference proteome</keyword>
<dbReference type="PANTHER" id="PTHR19920:SF0">
    <property type="entry name" value="CYTOSOLIC IRON-SULFUR PROTEIN ASSEMBLY PROTEIN CIAO1-RELATED"/>
    <property type="match status" value="1"/>
</dbReference>
<accession>W2RZX4</accession>
<dbReference type="GO" id="GO:0016226">
    <property type="term" value="P:iron-sulfur cluster assembly"/>
    <property type="evidence" value="ECO:0007669"/>
    <property type="project" value="UniProtKB-UniRule"/>
</dbReference>
<dbReference type="RefSeq" id="XP_008716540.1">
    <property type="nucleotide sequence ID" value="XM_008718318.1"/>
</dbReference>
<proteinExistence type="inferred from homology"/>
<dbReference type="PRINTS" id="PR00320">
    <property type="entry name" value="GPROTEINBRPT"/>
</dbReference>
<evidence type="ECO:0000313" key="6">
    <source>
        <dbReference type="EMBL" id="ETN42031.1"/>
    </source>
</evidence>
<organism evidence="6 7">
    <name type="scientific">Cyphellophora europaea (strain CBS 101466)</name>
    <name type="common">Phialophora europaea</name>
    <dbReference type="NCBI Taxonomy" id="1220924"/>
    <lineage>
        <taxon>Eukaryota</taxon>
        <taxon>Fungi</taxon>
        <taxon>Dikarya</taxon>
        <taxon>Ascomycota</taxon>
        <taxon>Pezizomycotina</taxon>
        <taxon>Eurotiomycetes</taxon>
        <taxon>Chaetothyriomycetidae</taxon>
        <taxon>Chaetothyriales</taxon>
        <taxon>Cyphellophoraceae</taxon>
        <taxon>Cyphellophora</taxon>
    </lineage>
</organism>
<comment type="similarity">
    <text evidence="3">Belongs to the WD repeat CIA1 family.</text>
</comment>
<dbReference type="GeneID" id="19971309"/>
<dbReference type="EMBL" id="KB822719">
    <property type="protein sequence ID" value="ETN42031.1"/>
    <property type="molecule type" value="Genomic_DNA"/>
</dbReference>
<dbReference type="InterPro" id="IPR036322">
    <property type="entry name" value="WD40_repeat_dom_sf"/>
</dbReference>
<evidence type="ECO:0000313" key="7">
    <source>
        <dbReference type="Proteomes" id="UP000030752"/>
    </source>
</evidence>
<dbReference type="SMART" id="SM00320">
    <property type="entry name" value="WD40"/>
    <property type="match status" value="7"/>
</dbReference>
<dbReference type="InterPro" id="IPR028608">
    <property type="entry name" value="CIAO1/Cia1"/>
</dbReference>
<sequence length="502" mass="55477">MSTSDPPPDTTALPSLLPLSTLPAPHGRGPSSRAWQAHAHSSPAAPLLAVAAADKNVYVWSLRTFQLLSTIGGGHKRSVRCVEWKDYGNEGGNGGDGGEGLQLQQHKRRKVTLATGSFDANVGVWEHASSARRRAWGGGAAAAAAAGGLEDAAMGDGVDEVEDDGEDVNDNEEWNFTTLLTGPDSEIKGIAFSPRTYGANLLATSSRDKSVWVWEEVEDEEWETVAVLQEHQGDVKCVRWCEGVTVQGADGQEKVVGSRELLASGSYDDTVRLWRDVEEEGDWACVSVLEGHEGTVWGVSWEGWVDQQKMPEGWEIDWEPRLLTCSDDFSVRVWKRELSEQEQEKKRNARINGAGAAAVTQRLPSILKPTGYFETWVEEARLPQVHVRSVYTVDWSRQTGLVVTCAGDGAIVVYREVQEGQQHQQQDVPMAEAPETEHRRQQSKWEVVALVEAAHDEYEVNHVCWAARRDKDTRFEGEEIIVSTGDDGDIKIWALPEDLCRR</sequence>
<dbReference type="Gene3D" id="2.130.10.10">
    <property type="entry name" value="YVTN repeat-like/Quinoprotein amine dehydrogenase"/>
    <property type="match status" value="1"/>
</dbReference>
<dbReference type="Proteomes" id="UP000030752">
    <property type="component" value="Unassembled WGS sequence"/>
</dbReference>
<dbReference type="InterPro" id="IPR001680">
    <property type="entry name" value="WD40_rpt"/>
</dbReference>
<dbReference type="PROSITE" id="PS50082">
    <property type="entry name" value="WD_REPEATS_2"/>
    <property type="match status" value="1"/>
</dbReference>
<dbReference type="OrthoDB" id="284782at2759"/>
<keyword evidence="1 4" id="KW-0853">WD repeat</keyword>
<evidence type="ECO:0000256" key="3">
    <source>
        <dbReference type="HAMAP-Rule" id="MF_03037"/>
    </source>
</evidence>
<dbReference type="InterPro" id="IPR020472">
    <property type="entry name" value="WD40_PAC1"/>
</dbReference>